<dbReference type="Gene3D" id="3.90.320.10">
    <property type="match status" value="1"/>
</dbReference>
<dbReference type="OrthoDB" id="45637at2157"/>
<sequence length="277" mass="31695">MHSKAGIPVVNQDQSPVTKALLEAGNKWEESVILNKLKNNAINNVIIPAGEGALHERSHPIETSLEIFSKLKTGDAVYQPTILVSARFYQKYHLSPEICRFSACRPDLIRVVEKERGEICLQVIDVKASEELSSSHRTQATLYALMMKDVLEKSNIDMQVDLNQAGIWLNGKDELFNLNFNMKIIEEFLHYRLPEILQSPLESVPWHVHNRCELCDFYQYCRKEAEESNSVSLVPYLSVSGRKYMREAEWDHKTSINSLSELEAFLDKKEADDILSN</sequence>
<dbReference type="HOGENOM" id="CLU_1003295_0_0_2"/>
<dbReference type="RefSeq" id="WP_048138434.1">
    <property type="nucleotide sequence ID" value="NZ_CP009516.1"/>
</dbReference>
<keyword evidence="2" id="KW-1185">Reference proteome</keyword>
<keyword evidence="1" id="KW-0378">Hydrolase</keyword>
<keyword evidence="1" id="KW-0347">Helicase</keyword>
<proteinExistence type="predicted"/>
<protein>
    <submittedName>
        <fullName evidence="1">DNA helicase</fullName>
    </submittedName>
</protein>
<organism evidence="1 2">
    <name type="scientific">Methanosarcina horonobensis HB-1 = JCM 15518</name>
    <dbReference type="NCBI Taxonomy" id="1434110"/>
    <lineage>
        <taxon>Archaea</taxon>
        <taxon>Methanobacteriati</taxon>
        <taxon>Methanobacteriota</taxon>
        <taxon>Stenosarchaea group</taxon>
        <taxon>Methanomicrobia</taxon>
        <taxon>Methanosarcinales</taxon>
        <taxon>Methanosarcinaceae</taxon>
        <taxon>Methanosarcina</taxon>
    </lineage>
</organism>
<dbReference type="AlphaFoldDB" id="A0A0E3SAH5"/>
<evidence type="ECO:0000313" key="1">
    <source>
        <dbReference type="EMBL" id="AKB77806.1"/>
    </source>
</evidence>
<dbReference type="PATRIC" id="fig|1434110.4.peg.1645"/>
<dbReference type="GeneID" id="24830502"/>
<dbReference type="STRING" id="1434110.MSHOH_1323"/>
<dbReference type="InterPro" id="IPR011604">
    <property type="entry name" value="PDDEXK-like_dom_sf"/>
</dbReference>
<evidence type="ECO:0000313" key="2">
    <source>
        <dbReference type="Proteomes" id="UP000033101"/>
    </source>
</evidence>
<dbReference type="KEGG" id="mhor:MSHOH_1323"/>
<dbReference type="Proteomes" id="UP000033101">
    <property type="component" value="Chromosome"/>
</dbReference>
<dbReference type="GO" id="GO:0004386">
    <property type="term" value="F:helicase activity"/>
    <property type="evidence" value="ECO:0007669"/>
    <property type="project" value="UniProtKB-KW"/>
</dbReference>
<reference evidence="1 2" key="1">
    <citation type="submission" date="2014-07" db="EMBL/GenBank/DDBJ databases">
        <title>Methanogenic archaea and the global carbon cycle.</title>
        <authorList>
            <person name="Henriksen J.R."/>
            <person name="Luke J."/>
            <person name="Reinhart S."/>
            <person name="Benedict M.N."/>
            <person name="Youngblut N.D."/>
            <person name="Metcalf M.E."/>
            <person name="Whitaker R.J."/>
            <person name="Metcalf W.W."/>
        </authorList>
    </citation>
    <scope>NUCLEOTIDE SEQUENCE [LARGE SCALE GENOMIC DNA]</scope>
    <source>
        <strain evidence="1 2">HB-1</strain>
    </source>
</reference>
<accession>A0A0E3SAH5</accession>
<dbReference type="EMBL" id="CP009516">
    <property type="protein sequence ID" value="AKB77806.1"/>
    <property type="molecule type" value="Genomic_DNA"/>
</dbReference>
<name>A0A0E3SAH5_9EURY</name>
<keyword evidence="1" id="KW-0547">Nucleotide-binding</keyword>
<gene>
    <name evidence="1" type="ORF">MSHOH_1323</name>
</gene>
<keyword evidence="1" id="KW-0067">ATP-binding</keyword>